<protein>
    <submittedName>
        <fullName evidence="2">Uncharacterized protein</fullName>
    </submittedName>
</protein>
<feature type="region of interest" description="Disordered" evidence="1">
    <location>
        <begin position="1"/>
        <end position="85"/>
    </location>
</feature>
<evidence type="ECO:0000313" key="2">
    <source>
        <dbReference type="EMBL" id="JAE33236.1"/>
    </source>
</evidence>
<name>A0A0A9HEF7_ARUDO</name>
<organism evidence="2">
    <name type="scientific">Arundo donax</name>
    <name type="common">Giant reed</name>
    <name type="synonym">Donax arundinaceus</name>
    <dbReference type="NCBI Taxonomy" id="35708"/>
    <lineage>
        <taxon>Eukaryota</taxon>
        <taxon>Viridiplantae</taxon>
        <taxon>Streptophyta</taxon>
        <taxon>Embryophyta</taxon>
        <taxon>Tracheophyta</taxon>
        <taxon>Spermatophyta</taxon>
        <taxon>Magnoliopsida</taxon>
        <taxon>Liliopsida</taxon>
        <taxon>Poales</taxon>
        <taxon>Poaceae</taxon>
        <taxon>PACMAD clade</taxon>
        <taxon>Arundinoideae</taxon>
        <taxon>Arundineae</taxon>
        <taxon>Arundo</taxon>
    </lineage>
</organism>
<sequence length="85" mass="8611">MTPSTAEDTNSVPPSTPLSPTAAVPPLPRPPSPAEVNEATVESASGAPFPSESSVTPAIAGDRPSSRARPSRLEQKYTAAVSPST</sequence>
<accession>A0A0A9HEF7</accession>
<evidence type="ECO:0000256" key="1">
    <source>
        <dbReference type="SAM" id="MobiDB-lite"/>
    </source>
</evidence>
<feature type="compositionally biased region" description="Pro residues" evidence="1">
    <location>
        <begin position="23"/>
        <end position="33"/>
    </location>
</feature>
<dbReference type="AlphaFoldDB" id="A0A0A9HEF7"/>
<proteinExistence type="predicted"/>
<feature type="compositionally biased region" description="Polar residues" evidence="1">
    <location>
        <begin position="1"/>
        <end position="13"/>
    </location>
</feature>
<dbReference type="EMBL" id="GBRH01164660">
    <property type="protein sequence ID" value="JAE33236.1"/>
    <property type="molecule type" value="Transcribed_RNA"/>
</dbReference>
<reference evidence="2" key="1">
    <citation type="submission" date="2014-09" db="EMBL/GenBank/DDBJ databases">
        <authorList>
            <person name="Magalhaes I.L.F."/>
            <person name="Oliveira U."/>
            <person name="Santos F.R."/>
            <person name="Vidigal T.H.D.A."/>
            <person name="Brescovit A.D."/>
            <person name="Santos A.J."/>
        </authorList>
    </citation>
    <scope>NUCLEOTIDE SEQUENCE</scope>
    <source>
        <tissue evidence="2">Shoot tissue taken approximately 20 cm above the soil surface</tissue>
    </source>
</reference>
<reference evidence="2" key="2">
    <citation type="journal article" date="2015" name="Data Brief">
        <title>Shoot transcriptome of the giant reed, Arundo donax.</title>
        <authorList>
            <person name="Barrero R.A."/>
            <person name="Guerrero F.D."/>
            <person name="Moolhuijzen P."/>
            <person name="Goolsby J.A."/>
            <person name="Tidwell J."/>
            <person name="Bellgard S.E."/>
            <person name="Bellgard M.I."/>
        </authorList>
    </citation>
    <scope>NUCLEOTIDE SEQUENCE</scope>
    <source>
        <tissue evidence="2">Shoot tissue taken approximately 20 cm above the soil surface</tissue>
    </source>
</reference>